<keyword evidence="1" id="KW-0472">Membrane</keyword>
<evidence type="ECO:0000256" key="1">
    <source>
        <dbReference type="SAM" id="Phobius"/>
    </source>
</evidence>
<comment type="caution">
    <text evidence="3">The sequence shown here is derived from an EMBL/GenBank/DDBJ whole genome shotgun (WGS) entry which is preliminary data.</text>
</comment>
<dbReference type="CDD" id="cd07990">
    <property type="entry name" value="LPLAT_LCLAT1-like"/>
    <property type="match status" value="1"/>
</dbReference>
<dbReference type="PANTHER" id="PTHR10983:SF16">
    <property type="entry name" value="LYSOCARDIOLIPIN ACYLTRANSFERASE 1"/>
    <property type="match status" value="1"/>
</dbReference>
<evidence type="ECO:0000259" key="2">
    <source>
        <dbReference type="SMART" id="SM00563"/>
    </source>
</evidence>
<keyword evidence="3" id="KW-0012">Acyltransferase</keyword>
<evidence type="ECO:0000313" key="3">
    <source>
        <dbReference type="EMBL" id="MFC3608398.1"/>
    </source>
</evidence>
<keyword evidence="3" id="KW-0808">Transferase</keyword>
<dbReference type="Proteomes" id="UP001595630">
    <property type="component" value="Unassembled WGS sequence"/>
</dbReference>
<dbReference type="GO" id="GO:0016746">
    <property type="term" value="F:acyltransferase activity"/>
    <property type="evidence" value="ECO:0007669"/>
    <property type="project" value="UniProtKB-KW"/>
</dbReference>
<dbReference type="EMBL" id="JBHRXZ010000022">
    <property type="protein sequence ID" value="MFC3608398.1"/>
    <property type="molecule type" value="Genomic_DNA"/>
</dbReference>
<feature type="transmembrane region" description="Helical" evidence="1">
    <location>
        <begin position="7"/>
        <end position="31"/>
    </location>
</feature>
<evidence type="ECO:0000313" key="4">
    <source>
        <dbReference type="Proteomes" id="UP001595630"/>
    </source>
</evidence>
<reference evidence="4" key="1">
    <citation type="journal article" date="2019" name="Int. J. Syst. Evol. Microbiol.">
        <title>The Global Catalogue of Microorganisms (GCM) 10K type strain sequencing project: providing services to taxonomists for standard genome sequencing and annotation.</title>
        <authorList>
            <consortium name="The Broad Institute Genomics Platform"/>
            <consortium name="The Broad Institute Genome Sequencing Center for Infectious Disease"/>
            <person name="Wu L."/>
            <person name="Ma J."/>
        </authorList>
    </citation>
    <scope>NUCLEOTIDE SEQUENCE [LARGE SCALE GENOMIC DNA]</scope>
    <source>
        <strain evidence="4">KCTC 42447</strain>
    </source>
</reference>
<gene>
    <name evidence="3" type="ORF">ACFOMF_11465</name>
</gene>
<proteinExistence type="predicted"/>
<dbReference type="NCBIfam" id="NF010621">
    <property type="entry name" value="PRK14014.1"/>
    <property type="match status" value="1"/>
</dbReference>
<organism evidence="3 4">
    <name type="scientific">Stutzerimonas tarimensis</name>
    <dbReference type="NCBI Taxonomy" id="1507735"/>
    <lineage>
        <taxon>Bacteria</taxon>
        <taxon>Pseudomonadati</taxon>
        <taxon>Pseudomonadota</taxon>
        <taxon>Gammaproteobacteria</taxon>
        <taxon>Pseudomonadales</taxon>
        <taxon>Pseudomonadaceae</taxon>
        <taxon>Stutzerimonas</taxon>
    </lineage>
</organism>
<keyword evidence="4" id="KW-1185">Reference proteome</keyword>
<dbReference type="PANTHER" id="PTHR10983">
    <property type="entry name" value="1-ACYLGLYCEROL-3-PHOSPHATE ACYLTRANSFERASE-RELATED"/>
    <property type="match status" value="1"/>
</dbReference>
<accession>A0ABV7T5Q2</accession>
<dbReference type="SUPFAM" id="SSF69593">
    <property type="entry name" value="Glycerol-3-phosphate (1)-acyltransferase"/>
    <property type="match status" value="1"/>
</dbReference>
<keyword evidence="1" id="KW-1133">Transmembrane helix</keyword>
<sequence length="299" mass="34334">MRRLATGLAVLLLLSLNTLILVCPLLVLGLLKLLPWPPLRRRCSEAVTHVAETWAAIGQRIFAWLTPTRWEIRGSVELRSDRGYLLVCNHQSWVDIPALIEAFNRQIPFFRFFLKQELVWVPFLGPAFWALDYPFMKRHSKRVLERNPHLRGADLAAARRACQKFRDHPVTVVNYLEGTRFTPAKHQQQASPYRHLLKPKAGGVAYVLATLGDQLDAILDVTLVYPEGRIPGFWALLSGQVSHVVIDVRQRKLDPSLWQGDYGNDPAFRARMQEWVSQLWHEKDERIAAILAEQRKTSP</sequence>
<dbReference type="Pfam" id="PF01553">
    <property type="entry name" value="Acyltransferase"/>
    <property type="match status" value="1"/>
</dbReference>
<name>A0ABV7T5Q2_9GAMM</name>
<dbReference type="SMART" id="SM00563">
    <property type="entry name" value="PlsC"/>
    <property type="match status" value="1"/>
</dbReference>
<keyword evidence="1" id="KW-0812">Transmembrane</keyword>
<protein>
    <submittedName>
        <fullName evidence="3">Acyltransferase</fullName>
        <ecNumber evidence="3">2.3.-.-</ecNumber>
    </submittedName>
</protein>
<dbReference type="InterPro" id="IPR002123">
    <property type="entry name" value="Plipid/glycerol_acylTrfase"/>
</dbReference>
<feature type="domain" description="Phospholipid/glycerol acyltransferase" evidence="2">
    <location>
        <begin position="84"/>
        <end position="226"/>
    </location>
</feature>
<dbReference type="RefSeq" id="WP_386364899.1">
    <property type="nucleotide sequence ID" value="NZ_JBHRXZ010000022.1"/>
</dbReference>
<dbReference type="EC" id="2.3.-.-" evidence="3"/>